<dbReference type="Proteomes" id="UP000512381">
    <property type="component" value="Plasmid pSSVx"/>
</dbReference>
<protein>
    <submittedName>
        <fullName evidence="1">Uncharacterized protein</fullName>
    </submittedName>
</protein>
<organism evidence="1 2">
    <name type="scientific">Saccharolobus islandicus</name>
    <name type="common">Sulfolobus islandicus</name>
    <dbReference type="NCBI Taxonomy" id="43080"/>
    <lineage>
        <taxon>Archaea</taxon>
        <taxon>Thermoproteota</taxon>
        <taxon>Thermoprotei</taxon>
        <taxon>Sulfolobales</taxon>
        <taxon>Sulfolobaceae</taxon>
        <taxon>Saccharolobus</taxon>
    </lineage>
</organism>
<evidence type="ECO:0000313" key="2">
    <source>
        <dbReference type="Proteomes" id="UP000512381"/>
    </source>
</evidence>
<evidence type="ECO:0000313" key="1">
    <source>
        <dbReference type="EMBL" id="CAB81813.1"/>
    </source>
</evidence>
<dbReference type="AlphaFoldDB" id="Q9P9K1"/>
<accession>Q9P9K1</accession>
<proteinExistence type="predicted"/>
<name>Q9P9K1_SACIS</name>
<dbReference type="EMBL" id="AJ243537">
    <property type="protein sequence ID" value="CAB81813.1"/>
    <property type="molecule type" value="Genomic_DNA"/>
</dbReference>
<reference evidence="1 2" key="1">
    <citation type="submission" date="1999-07" db="EMBL/GenBank/DDBJ databases">
        <title>The genetic element pSSVx of the extremely thermophilic Crenarchaeon Sulfolobus is a hybrid between a plasmid and a virus.</title>
        <authorList>
            <person name="Arnold H."/>
            <person name="She Q."/>
            <person name="Phan H."/>
            <person name="Stedman K."/>
            <person name="Prangishvili D."/>
            <person name="Holtz I."/>
            <person name="Kristjansson J.K."/>
            <person name="Garrett R.A."/>
            <person name="Zillig W."/>
        </authorList>
    </citation>
    <scope>NUCLEOTIDE SEQUENCE [LARGE SCALE GENOMIC DNA]</scope>
    <source>
        <strain evidence="1 2">Rey 15/4</strain>
    </source>
</reference>
<sequence length="72" mass="8221">MYFFHAAGRKNSNFFKITIFSPHCVNPGQIPCFCGKIVSPRVKGNSINKVLILLPPCYEDKFSEGERYLTFC</sequence>